<accession>A0A2P2QC85</accession>
<organism evidence="1">
    <name type="scientific">Rhizophora mucronata</name>
    <name type="common">Asiatic mangrove</name>
    <dbReference type="NCBI Taxonomy" id="61149"/>
    <lineage>
        <taxon>Eukaryota</taxon>
        <taxon>Viridiplantae</taxon>
        <taxon>Streptophyta</taxon>
        <taxon>Embryophyta</taxon>
        <taxon>Tracheophyta</taxon>
        <taxon>Spermatophyta</taxon>
        <taxon>Magnoliopsida</taxon>
        <taxon>eudicotyledons</taxon>
        <taxon>Gunneridae</taxon>
        <taxon>Pentapetalae</taxon>
        <taxon>rosids</taxon>
        <taxon>fabids</taxon>
        <taxon>Malpighiales</taxon>
        <taxon>Rhizophoraceae</taxon>
        <taxon>Rhizophora</taxon>
    </lineage>
</organism>
<evidence type="ECO:0000313" key="1">
    <source>
        <dbReference type="EMBL" id="MBX64563.1"/>
    </source>
</evidence>
<reference evidence="1" key="1">
    <citation type="submission" date="2018-02" db="EMBL/GenBank/DDBJ databases">
        <title>Rhizophora mucronata_Transcriptome.</title>
        <authorList>
            <person name="Meera S.P."/>
            <person name="Sreeshan A."/>
            <person name="Augustine A."/>
        </authorList>
    </citation>
    <scope>NUCLEOTIDE SEQUENCE</scope>
    <source>
        <tissue evidence="1">Leaf</tissue>
    </source>
</reference>
<protein>
    <submittedName>
        <fullName evidence="1">Uncharacterized protein</fullName>
    </submittedName>
</protein>
<sequence>MVTREYSLN</sequence>
<proteinExistence type="predicted"/>
<name>A0A2P2QC85_RHIMU</name>
<dbReference type="EMBL" id="GGEC01084079">
    <property type="protein sequence ID" value="MBX64563.1"/>
    <property type="molecule type" value="Transcribed_RNA"/>
</dbReference>